<protein>
    <submittedName>
        <fullName evidence="1">Uncharacterized protein</fullName>
    </submittedName>
</protein>
<proteinExistence type="predicted"/>
<dbReference type="InterPro" id="IPR025639">
    <property type="entry name" value="DruA"/>
</dbReference>
<dbReference type="Pfam" id="PF14236">
    <property type="entry name" value="DruA"/>
    <property type="match status" value="1"/>
</dbReference>
<dbReference type="AlphaFoldDB" id="C6I078"/>
<name>C6I078_9BACT</name>
<evidence type="ECO:0000313" key="2">
    <source>
        <dbReference type="Proteomes" id="UP000009374"/>
    </source>
</evidence>
<gene>
    <name evidence="1" type="ORF">UBAL3_95530039</name>
</gene>
<accession>C6I078</accession>
<reference evidence="1 2" key="1">
    <citation type="journal article" date="2009" name="Appl. Environ. Microbiol.">
        <title>Community genomic and proteomic analyses of chemoautotrophic iron-oxidizing "Leptospirillum rubarum" (Group II) and "Leptospirillum ferrodiazotrophum" (Group III) bacteria in acid mine drainage biofilms.</title>
        <authorList>
            <person name="Goltsman D.S."/>
            <person name="Denef V.J."/>
            <person name="Singer S.W."/>
            <person name="VerBerkmoes N.C."/>
            <person name="Lefsrud M."/>
            <person name="Mueller R.S."/>
            <person name="Dick G.J."/>
            <person name="Sun C.L."/>
            <person name="Wheeler K.E."/>
            <person name="Zemla A."/>
            <person name="Baker B.J."/>
            <person name="Hauser L."/>
            <person name="Land M."/>
            <person name="Shah M.B."/>
            <person name="Thelen M.P."/>
            <person name="Hettich R.L."/>
            <person name="Banfield J.F."/>
        </authorList>
    </citation>
    <scope>NUCLEOTIDE SEQUENCE [LARGE SCALE GENOMIC DNA]</scope>
</reference>
<sequence>MPRFAARLDQLPVPLSKRERKALKVRIVKLSERFREAIVSGDKNYLRALHLASKDFVSGRFYPNVWRLYKKHIHRFIDGKNLDPRKIEVSLKFVEEKSEWEDLFRISRHTWSIPYSKGYGRRMRFVVYDEYHGAVIGILGFQSPPADLACRDALFTYPPGRKMSFVNRTMDVYTIGAIPPYSNILGGKLVAGLVSCDEIRQAYWRVYAGKRTIMEKERIQQPLVAVTTTSAFGRSSIYNRLKYQKRLLAEPIGFTQGFGTVHLEEVYPDVVRLLRSETRDFVTGGYGVGPKIRWQHFTKVLELLGLPYSCFNHGLRREVFLFRFFDGLEEGMSGGEFGRPFNLTVSEYSDFWRERWALPRSEREKGWKDFLAKPYFAELLRQGSEED</sequence>
<evidence type="ECO:0000313" key="1">
    <source>
        <dbReference type="EMBL" id="EES51769.1"/>
    </source>
</evidence>
<dbReference type="Proteomes" id="UP000009374">
    <property type="component" value="Unassembled WGS sequence"/>
</dbReference>
<dbReference type="EMBL" id="GG693885">
    <property type="protein sequence ID" value="EES51769.1"/>
    <property type="molecule type" value="Genomic_DNA"/>
</dbReference>
<organism evidence="1 2">
    <name type="scientific">Leptospirillum ferrodiazotrophum</name>
    <dbReference type="NCBI Taxonomy" id="412449"/>
    <lineage>
        <taxon>Bacteria</taxon>
        <taxon>Pseudomonadati</taxon>
        <taxon>Nitrospirota</taxon>
        <taxon>Nitrospiria</taxon>
        <taxon>Nitrospirales</taxon>
        <taxon>Nitrospiraceae</taxon>
        <taxon>Leptospirillum</taxon>
    </lineage>
</organism>
<keyword evidence="2" id="KW-1185">Reference proteome</keyword>